<gene>
    <name evidence="3" type="ORF">C8C77_12845</name>
</gene>
<name>A0A4R7YTW5_9FIRM</name>
<feature type="domain" description="Membrane iron-sulfur containing protein FtrD-like" evidence="2">
    <location>
        <begin position="320"/>
        <end position="420"/>
    </location>
</feature>
<feature type="transmembrane region" description="Helical" evidence="1">
    <location>
        <begin position="223"/>
        <end position="243"/>
    </location>
</feature>
<proteinExistence type="predicted"/>
<feature type="transmembrane region" description="Helical" evidence="1">
    <location>
        <begin position="106"/>
        <end position="125"/>
    </location>
</feature>
<keyword evidence="1" id="KW-1133">Transmembrane helix</keyword>
<feature type="transmembrane region" description="Helical" evidence="1">
    <location>
        <begin position="37"/>
        <end position="56"/>
    </location>
</feature>
<evidence type="ECO:0000313" key="4">
    <source>
        <dbReference type="Proteomes" id="UP000294697"/>
    </source>
</evidence>
<dbReference type="InterPro" id="IPR018758">
    <property type="entry name" value="FtrD-like"/>
</dbReference>
<protein>
    <submittedName>
        <fullName evidence="3">Putative membrane protein</fullName>
    </submittedName>
</protein>
<keyword evidence="1" id="KW-0472">Membrane</keyword>
<dbReference type="AlphaFoldDB" id="A0A4R7YTW5"/>
<sequence>MLNTFVLTLKDGLEMVILAVFLFSFILKMKKRDLNKYVYWGLIIALPYSALLVYSLLNLKIEKGIESFMALIGLPIITVVIVWIWYQYFNFNKSKNRKSTSLFSKLTIFLTYLFLGINFETKLMLFPSKIVVDSTFATGLNTELLLKYSGGLLGIVFSIIFAVILLKAQKKISLKQCLSITTVIYFVNFLKYSILIVYALMIYDLIPVTTTFLSFFAPFYNNLKMILYIMFGITAVWIVFVNFKPLKLKKDASLNPAQLRKLKANIRSKQRWARSALIAVIIFTSVFTFNYVYAGQTITEKPAVPLQVNNDKFVIQKNELKDEKLHRYSFTTEDEFVIEFFLIEKAEGAYGVVYDACNVCGDSGYYQDKDKIICIRCDVIMNKLTLGFPGGCNPIPLNYSENEDSIVIQLDDLLAEKDVFVN</sequence>
<feature type="transmembrane region" description="Helical" evidence="1">
    <location>
        <begin position="145"/>
        <end position="166"/>
    </location>
</feature>
<reference evidence="3 4" key="1">
    <citation type="submission" date="2019-03" db="EMBL/GenBank/DDBJ databases">
        <title>Subsurface microbial communities from deep shales in Ohio and West Virginia, USA.</title>
        <authorList>
            <person name="Wrighton K."/>
        </authorList>
    </citation>
    <scope>NUCLEOTIDE SEQUENCE [LARGE SCALE GENOMIC DNA]</scope>
    <source>
        <strain evidence="3 4">MSL9.2</strain>
    </source>
</reference>
<evidence type="ECO:0000256" key="1">
    <source>
        <dbReference type="SAM" id="Phobius"/>
    </source>
</evidence>
<organism evidence="3 4">
    <name type="scientific">Halanaerobium saccharolyticum</name>
    <dbReference type="NCBI Taxonomy" id="43595"/>
    <lineage>
        <taxon>Bacteria</taxon>
        <taxon>Bacillati</taxon>
        <taxon>Bacillota</taxon>
        <taxon>Clostridia</taxon>
        <taxon>Halanaerobiales</taxon>
        <taxon>Halanaerobiaceae</taxon>
        <taxon>Halanaerobium</taxon>
    </lineage>
</organism>
<accession>A0A4R7YTW5</accession>
<feature type="transmembrane region" description="Helical" evidence="1">
    <location>
        <begin position="68"/>
        <end position="86"/>
    </location>
</feature>
<keyword evidence="1" id="KW-0812">Transmembrane</keyword>
<evidence type="ECO:0000259" key="2">
    <source>
        <dbReference type="Pfam" id="PF10080"/>
    </source>
</evidence>
<dbReference type="EMBL" id="SODA01000028">
    <property type="protein sequence ID" value="TDW00486.1"/>
    <property type="molecule type" value="Genomic_DNA"/>
</dbReference>
<comment type="caution">
    <text evidence="3">The sequence shown here is derived from an EMBL/GenBank/DDBJ whole genome shotgun (WGS) entry which is preliminary data.</text>
</comment>
<dbReference type="OrthoDB" id="9792533at2"/>
<evidence type="ECO:0000313" key="3">
    <source>
        <dbReference type="EMBL" id="TDW00486.1"/>
    </source>
</evidence>
<feature type="transmembrane region" description="Helical" evidence="1">
    <location>
        <begin position="12"/>
        <end position="30"/>
    </location>
</feature>
<dbReference type="RefSeq" id="WP_111571580.1">
    <property type="nucleotide sequence ID" value="NZ_QLME01000005.1"/>
</dbReference>
<dbReference type="Pfam" id="PF10080">
    <property type="entry name" value="FtrD-like"/>
    <property type="match status" value="1"/>
</dbReference>
<feature type="transmembrane region" description="Helical" evidence="1">
    <location>
        <begin position="272"/>
        <end position="293"/>
    </location>
</feature>
<dbReference type="Proteomes" id="UP000294697">
    <property type="component" value="Unassembled WGS sequence"/>
</dbReference>